<dbReference type="InterPro" id="IPR041118">
    <property type="entry name" value="Rx_N"/>
</dbReference>
<dbReference type="SUPFAM" id="SSF52540">
    <property type="entry name" value="P-loop containing nucleoside triphosphate hydrolases"/>
    <property type="match status" value="2"/>
</dbReference>
<dbReference type="EMBL" id="JAUUTY010000007">
    <property type="protein sequence ID" value="KAK1612022.1"/>
    <property type="molecule type" value="Genomic_DNA"/>
</dbReference>
<dbReference type="Gene3D" id="3.80.10.10">
    <property type="entry name" value="Ribonuclease Inhibitor"/>
    <property type="match status" value="1"/>
</dbReference>
<dbReference type="PANTHER" id="PTHR23155:SF1135">
    <property type="entry name" value="OS08G0246300 PROTEIN"/>
    <property type="match status" value="1"/>
</dbReference>
<sequence length="1128" mass="128662">MGDLVVGLSKTVVEGLITKAQAAIDEDKWLRKKIRTNLMFISGEFEVMRSFLEAANDDRAKNKVMMTWVRQIRELASDLEDGIELAVHLDMESTWWLRMIPSCIAPTLPLDEAEAEIKELRDRVEELSGRNKRYNIIPDAGSNTTTFLVPLLQPAPDPVSSKRQVGVQDLSRLISNKRRDLQVISVLCTGGDFGMATLIREAYNDPGVCHDFGCRAWVKLVHPFNPHDFIHCLMAQFYANSHSPIHKDQEIIISKEKEDEEIIGVQVLQCMKAPEYNLLGEFVQKMKKKYLVILEDLPTMVVWDAIRALLPDWKNGSRIIVSTHQMEIAELCVGHPYQVAELIKFSVHHSVYAYSKLGSQDDKRGVRPTSPSAASDWMKEENLLGRDAEISELRQYITHTKSLQVMTVWGIAGVGKSALVRHLYYTLLEGKKFDKFGWVDVSHPFKLPDLCRSLLLDMDVHPRDVSITQCGQLLKENRCLIVIDGLQYEKEWDLIKDDFLSVPESSKSLIIVITTEESIARHCSQEHMFHVKGLETDAAFKLFIKKVSVENKIPPSFSGQEAAELRELILKCGGLPKILVAISGLLTTKTAATWMETASSINDKFMYHLETNPAFAGLQGMFDRMQSTLRDSPDYLKPYIFYLSIFPRDCSIRRRRLVRRWIAEGYSTDSNDRTAEENGEISFSKLLNMGIIHPPQQLVTTAFTDTSMVSCQVDGFYREYIISRRMEENLVCELRDSSSISTKCTGRHLIIRENWNRDPNVFRSMDFRRLRSMTVFGMWDSFFISASMKHFRALDLENASGVSDLDLVYMVRMLPRLKFLSLRGCHQITHLPIKLSSLRQLQTLDVRHTSIVALPPGIIKLQKLQYIRAGATVPAEDSISGWRRPRVGVIVPRTRTTGIRKLVELRTLGVINIGVGVLKELKKLTQLQKLGVCGINRRNSEKFFDAISGHGRLESLSVQLDMYSQRCLDDITMPLDNLHSLKLYGLDDKLPKWSDRLTKLTKLDLEMQTLKKNDMRFFADKDDMRVLGELPKLCVLRLHMKQQQDGKLHFCVIINGDESLSYDNVKILEIVCSSSGSYLQFAGLDNLSELKETFLKGSYDETLKKHLEEELADHPKKHLLKSHEESTC</sequence>
<feature type="domain" description="Disease resistance R13L4/SHOC-2-like LRR" evidence="11">
    <location>
        <begin position="770"/>
        <end position="1076"/>
    </location>
</feature>
<keyword evidence="13" id="KW-1185">Reference proteome</keyword>
<feature type="coiled-coil region" evidence="7">
    <location>
        <begin position="110"/>
        <end position="137"/>
    </location>
</feature>
<dbReference type="SUPFAM" id="SSF52047">
    <property type="entry name" value="RNI-like"/>
    <property type="match status" value="1"/>
</dbReference>
<feature type="domain" description="Disease resistance protein winged helix" evidence="10">
    <location>
        <begin position="645"/>
        <end position="696"/>
    </location>
</feature>
<dbReference type="Pfam" id="PF23598">
    <property type="entry name" value="LRR_14"/>
    <property type="match status" value="1"/>
</dbReference>
<evidence type="ECO:0000256" key="2">
    <source>
        <dbReference type="ARBA" id="ARBA00022614"/>
    </source>
</evidence>
<keyword evidence="4" id="KW-0547">Nucleotide-binding</keyword>
<dbReference type="Gene3D" id="1.20.5.4130">
    <property type="match status" value="1"/>
</dbReference>
<feature type="domain" description="NB-ARC" evidence="8">
    <location>
        <begin position="388"/>
        <end position="548"/>
    </location>
</feature>
<protein>
    <recommendedName>
        <fullName evidence="14">Disease resistance protein RPM1</fullName>
    </recommendedName>
</protein>
<evidence type="ECO:0000313" key="12">
    <source>
        <dbReference type="EMBL" id="KAK1612022.1"/>
    </source>
</evidence>
<dbReference type="Pfam" id="PF18052">
    <property type="entry name" value="Rx_N"/>
    <property type="match status" value="1"/>
</dbReference>
<keyword evidence="2" id="KW-0433">Leucine-rich repeat</keyword>
<keyword evidence="6 7" id="KW-0175">Coiled coil</keyword>
<dbReference type="Pfam" id="PF23559">
    <property type="entry name" value="WHD_DRP"/>
    <property type="match status" value="1"/>
</dbReference>
<evidence type="ECO:0000313" key="13">
    <source>
        <dbReference type="Proteomes" id="UP001231189"/>
    </source>
</evidence>
<dbReference type="InterPro" id="IPR058922">
    <property type="entry name" value="WHD_DRP"/>
</dbReference>
<evidence type="ECO:0008006" key="14">
    <source>
        <dbReference type="Google" id="ProtNLM"/>
    </source>
</evidence>
<dbReference type="Proteomes" id="UP001231189">
    <property type="component" value="Unassembled WGS sequence"/>
</dbReference>
<dbReference type="AlphaFoldDB" id="A0AAD8R0J8"/>
<evidence type="ECO:0000259" key="10">
    <source>
        <dbReference type="Pfam" id="PF23559"/>
    </source>
</evidence>
<dbReference type="InterPro" id="IPR027417">
    <property type="entry name" value="P-loop_NTPase"/>
</dbReference>
<comment type="similarity">
    <text evidence="1">Belongs to the disease resistance NB-LRR family.</text>
</comment>
<feature type="domain" description="Disease resistance N-terminal" evidence="9">
    <location>
        <begin position="12"/>
        <end position="86"/>
    </location>
</feature>
<name>A0AAD8R0J8_LOLMU</name>
<evidence type="ECO:0000256" key="6">
    <source>
        <dbReference type="ARBA" id="ARBA00023054"/>
    </source>
</evidence>
<keyword evidence="5" id="KW-0611">Plant defense</keyword>
<gene>
    <name evidence="12" type="ORF">QYE76_035695</name>
</gene>
<feature type="domain" description="NB-ARC" evidence="8">
    <location>
        <begin position="177"/>
        <end position="337"/>
    </location>
</feature>
<keyword evidence="3" id="KW-0677">Repeat</keyword>
<dbReference type="InterPro" id="IPR055414">
    <property type="entry name" value="LRR_R13L4/SHOC2-like"/>
</dbReference>
<dbReference type="Pfam" id="PF00931">
    <property type="entry name" value="NB-ARC"/>
    <property type="match status" value="2"/>
</dbReference>
<evidence type="ECO:0000259" key="8">
    <source>
        <dbReference type="Pfam" id="PF00931"/>
    </source>
</evidence>
<dbReference type="InterPro" id="IPR044974">
    <property type="entry name" value="Disease_R_plants"/>
</dbReference>
<dbReference type="GO" id="GO:0098542">
    <property type="term" value="P:defense response to other organism"/>
    <property type="evidence" value="ECO:0007669"/>
    <property type="project" value="TreeGrafter"/>
</dbReference>
<evidence type="ECO:0000256" key="7">
    <source>
        <dbReference type="SAM" id="Coils"/>
    </source>
</evidence>
<proteinExistence type="inferred from homology"/>
<evidence type="ECO:0000259" key="9">
    <source>
        <dbReference type="Pfam" id="PF18052"/>
    </source>
</evidence>
<dbReference type="GO" id="GO:0043531">
    <property type="term" value="F:ADP binding"/>
    <property type="evidence" value="ECO:0007669"/>
    <property type="project" value="InterPro"/>
</dbReference>
<evidence type="ECO:0000256" key="1">
    <source>
        <dbReference type="ARBA" id="ARBA00008894"/>
    </source>
</evidence>
<reference evidence="12" key="1">
    <citation type="submission" date="2023-07" db="EMBL/GenBank/DDBJ databases">
        <title>A chromosome-level genome assembly of Lolium multiflorum.</title>
        <authorList>
            <person name="Chen Y."/>
            <person name="Copetti D."/>
            <person name="Kolliker R."/>
            <person name="Studer B."/>
        </authorList>
    </citation>
    <scope>NUCLEOTIDE SEQUENCE</scope>
    <source>
        <strain evidence="12">02402/16</strain>
        <tissue evidence="12">Leaf</tissue>
    </source>
</reference>
<evidence type="ECO:0000256" key="3">
    <source>
        <dbReference type="ARBA" id="ARBA00022737"/>
    </source>
</evidence>
<dbReference type="Gene3D" id="3.40.50.300">
    <property type="entry name" value="P-loop containing nucleotide triphosphate hydrolases"/>
    <property type="match status" value="2"/>
</dbReference>
<dbReference type="PANTHER" id="PTHR23155">
    <property type="entry name" value="DISEASE RESISTANCE PROTEIN RP"/>
    <property type="match status" value="1"/>
</dbReference>
<evidence type="ECO:0000256" key="4">
    <source>
        <dbReference type="ARBA" id="ARBA00022741"/>
    </source>
</evidence>
<comment type="caution">
    <text evidence="12">The sequence shown here is derived from an EMBL/GenBank/DDBJ whole genome shotgun (WGS) entry which is preliminary data.</text>
</comment>
<dbReference type="PRINTS" id="PR00364">
    <property type="entry name" value="DISEASERSIST"/>
</dbReference>
<evidence type="ECO:0000256" key="5">
    <source>
        <dbReference type="ARBA" id="ARBA00022821"/>
    </source>
</evidence>
<evidence type="ECO:0000259" key="11">
    <source>
        <dbReference type="Pfam" id="PF23598"/>
    </source>
</evidence>
<dbReference type="InterPro" id="IPR002182">
    <property type="entry name" value="NB-ARC"/>
</dbReference>
<accession>A0AAD8R0J8</accession>
<dbReference type="InterPro" id="IPR032675">
    <property type="entry name" value="LRR_dom_sf"/>
</dbReference>
<organism evidence="12 13">
    <name type="scientific">Lolium multiflorum</name>
    <name type="common">Italian ryegrass</name>
    <name type="synonym">Lolium perenne subsp. multiflorum</name>
    <dbReference type="NCBI Taxonomy" id="4521"/>
    <lineage>
        <taxon>Eukaryota</taxon>
        <taxon>Viridiplantae</taxon>
        <taxon>Streptophyta</taxon>
        <taxon>Embryophyta</taxon>
        <taxon>Tracheophyta</taxon>
        <taxon>Spermatophyta</taxon>
        <taxon>Magnoliopsida</taxon>
        <taxon>Liliopsida</taxon>
        <taxon>Poales</taxon>
        <taxon>Poaceae</taxon>
        <taxon>BOP clade</taxon>
        <taxon>Pooideae</taxon>
        <taxon>Poodae</taxon>
        <taxon>Poeae</taxon>
        <taxon>Poeae Chloroplast Group 2 (Poeae type)</taxon>
        <taxon>Loliodinae</taxon>
        <taxon>Loliinae</taxon>
        <taxon>Lolium</taxon>
    </lineage>
</organism>